<dbReference type="InterPro" id="IPR003439">
    <property type="entry name" value="ABC_transporter-like_ATP-bd"/>
</dbReference>
<dbReference type="Gene3D" id="3.40.50.300">
    <property type="entry name" value="P-loop containing nucleotide triphosphate hydrolases"/>
    <property type="match status" value="1"/>
</dbReference>
<gene>
    <name evidence="6" type="ORF">FH039_06855</name>
</gene>
<evidence type="ECO:0000259" key="5">
    <source>
        <dbReference type="PROSITE" id="PS50893"/>
    </source>
</evidence>
<dbReference type="PROSITE" id="PS00211">
    <property type="entry name" value="ABC_TRANSPORTER_1"/>
    <property type="match status" value="1"/>
</dbReference>
<dbReference type="Pfam" id="PF00005">
    <property type="entry name" value="ABC_tran"/>
    <property type="match status" value="1"/>
</dbReference>
<dbReference type="AlphaFoldDB" id="A0A4Y5SKK8"/>
<dbReference type="CDD" id="cd03214">
    <property type="entry name" value="ABC_Iron-Siderophores_B12_Hemin"/>
    <property type="match status" value="1"/>
</dbReference>
<dbReference type="Proteomes" id="UP000306007">
    <property type="component" value="Chromosome"/>
</dbReference>
<dbReference type="PANTHER" id="PTHR42794:SF1">
    <property type="entry name" value="HEMIN IMPORT ATP-BINDING PROTEIN HMUV"/>
    <property type="match status" value="1"/>
</dbReference>
<keyword evidence="3 6" id="KW-0067">ATP-binding</keyword>
<keyword evidence="4" id="KW-1278">Translocase</keyword>
<dbReference type="GeneID" id="40474889"/>
<feature type="domain" description="ABC transporter" evidence="5">
    <location>
        <begin position="2"/>
        <end position="236"/>
    </location>
</feature>
<evidence type="ECO:0000256" key="3">
    <source>
        <dbReference type="ARBA" id="ARBA00022840"/>
    </source>
</evidence>
<dbReference type="PROSITE" id="PS50893">
    <property type="entry name" value="ABC_TRANSPORTER_2"/>
    <property type="match status" value="1"/>
</dbReference>
<evidence type="ECO:0000256" key="1">
    <source>
        <dbReference type="ARBA" id="ARBA00022448"/>
    </source>
</evidence>
<organism evidence="6 7">
    <name type="scientific">Thermococcus indicus</name>
    <dbReference type="NCBI Taxonomy" id="2586643"/>
    <lineage>
        <taxon>Archaea</taxon>
        <taxon>Methanobacteriati</taxon>
        <taxon>Methanobacteriota</taxon>
        <taxon>Thermococci</taxon>
        <taxon>Thermococcales</taxon>
        <taxon>Thermococcaceae</taxon>
        <taxon>Thermococcus</taxon>
    </lineage>
</organism>
<dbReference type="SUPFAM" id="SSF52540">
    <property type="entry name" value="P-loop containing nucleoside triphosphate hydrolases"/>
    <property type="match status" value="1"/>
</dbReference>
<reference evidence="6 7" key="1">
    <citation type="submission" date="2019-06" db="EMBL/GenBank/DDBJ databases">
        <title>Thermococcus indicus sp. nov., a Fe(III)-reducing hyperthermophilic archaeon isolated from the Onnuri vent field of the Central Indian Ocean ridge.</title>
        <authorList>
            <person name="Lim J.K."/>
            <person name="Kim Y.J."/>
            <person name="Kwon K.K."/>
        </authorList>
    </citation>
    <scope>NUCLEOTIDE SEQUENCE [LARGE SCALE GENOMIC DNA]</scope>
    <source>
        <strain evidence="6 7">IOH1</strain>
    </source>
</reference>
<dbReference type="EMBL" id="CP040846">
    <property type="protein sequence ID" value="QDA31376.1"/>
    <property type="molecule type" value="Genomic_DNA"/>
</dbReference>
<dbReference type="RefSeq" id="WP_139680719.1">
    <property type="nucleotide sequence ID" value="NZ_CP040846.1"/>
</dbReference>
<dbReference type="SMART" id="SM00382">
    <property type="entry name" value="AAA"/>
    <property type="match status" value="1"/>
</dbReference>
<sequence>MLKAENLSFSYGSFSLEDVSIEVKEGEILSLLGPNGAGKSTLLKLMFGILRPHKGEVLVDGHNVLELPVNERAKKIGFVPQKHHPAFAFRAIDFVLLGAAPEIGLFGAPTRKHRKRAYKLLRMFGLEKYAGRPYTSLSGGQMQLLLIARALMMDPRYLLLDEPINHLDLRNAILVMKKIQQLAKNGVGVVMVLHDPNMAALFSDRVSIMKDGRILQTGTPEEILRCEVLECAYETKFLVVDDPVRVVVPQVV</sequence>
<dbReference type="InterPro" id="IPR003593">
    <property type="entry name" value="AAA+_ATPase"/>
</dbReference>
<dbReference type="GO" id="GO:0005524">
    <property type="term" value="F:ATP binding"/>
    <property type="evidence" value="ECO:0007669"/>
    <property type="project" value="UniProtKB-KW"/>
</dbReference>
<dbReference type="GO" id="GO:0016887">
    <property type="term" value="F:ATP hydrolysis activity"/>
    <property type="evidence" value="ECO:0007669"/>
    <property type="project" value="InterPro"/>
</dbReference>
<dbReference type="InterPro" id="IPR027417">
    <property type="entry name" value="P-loop_NTPase"/>
</dbReference>
<name>A0A4Y5SKK8_9EURY</name>
<evidence type="ECO:0000313" key="7">
    <source>
        <dbReference type="Proteomes" id="UP000306007"/>
    </source>
</evidence>
<dbReference type="KEGG" id="tic:FH039_06855"/>
<accession>A0A4Y5SKK8</accession>
<keyword evidence="7" id="KW-1185">Reference proteome</keyword>
<dbReference type="PANTHER" id="PTHR42794">
    <property type="entry name" value="HEMIN IMPORT ATP-BINDING PROTEIN HMUV"/>
    <property type="match status" value="1"/>
</dbReference>
<dbReference type="OrthoDB" id="24644at2157"/>
<evidence type="ECO:0000313" key="6">
    <source>
        <dbReference type="EMBL" id="QDA31376.1"/>
    </source>
</evidence>
<keyword evidence="1" id="KW-0813">Transport</keyword>
<dbReference type="InterPro" id="IPR017871">
    <property type="entry name" value="ABC_transporter-like_CS"/>
</dbReference>
<protein>
    <submittedName>
        <fullName evidence="6">ABC transporter ATP-binding protein</fullName>
    </submittedName>
</protein>
<dbReference type="FunFam" id="3.40.50.300:FF:000134">
    <property type="entry name" value="Iron-enterobactin ABC transporter ATP-binding protein"/>
    <property type="match status" value="1"/>
</dbReference>
<proteinExistence type="predicted"/>
<keyword evidence="2" id="KW-0547">Nucleotide-binding</keyword>
<evidence type="ECO:0000256" key="4">
    <source>
        <dbReference type="ARBA" id="ARBA00022967"/>
    </source>
</evidence>
<evidence type="ECO:0000256" key="2">
    <source>
        <dbReference type="ARBA" id="ARBA00022741"/>
    </source>
</evidence>